<dbReference type="PANTHER" id="PTHR10537:SF3">
    <property type="entry name" value="DNA PRIMASE LARGE SUBUNIT"/>
    <property type="match status" value="1"/>
</dbReference>
<dbReference type="InterPro" id="IPR007238">
    <property type="entry name" value="DNA_primase_lsu_euk/arc"/>
</dbReference>
<keyword evidence="3 7" id="KW-0235">DNA replication</keyword>
<keyword evidence="4 7" id="KW-0479">Metal-binding</keyword>
<gene>
    <name evidence="7" type="primary">priL</name>
    <name evidence="9" type="ORF">A3207_05925</name>
</gene>
<dbReference type="PANTHER" id="PTHR10537">
    <property type="entry name" value="DNA PRIMASE LARGE SUBUNIT"/>
    <property type="match status" value="1"/>
</dbReference>
<dbReference type="GO" id="GO:0051539">
    <property type="term" value="F:4 iron, 4 sulfur cluster binding"/>
    <property type="evidence" value="ECO:0007669"/>
    <property type="project" value="UniProtKB-UniRule"/>
</dbReference>
<dbReference type="GeneID" id="41324249"/>
<dbReference type="SUPFAM" id="SSF140914">
    <property type="entry name" value="PriB N-terminal domain-like"/>
    <property type="match status" value="1"/>
</dbReference>
<dbReference type="Pfam" id="PF26466">
    <property type="entry name" value="DNA_primase_lrg_N"/>
    <property type="match status" value="1"/>
</dbReference>
<keyword evidence="5 7" id="KW-0408">Iron</keyword>
<evidence type="ECO:0000256" key="2">
    <source>
        <dbReference type="ARBA" id="ARBA00022515"/>
    </source>
</evidence>
<feature type="binding site" evidence="7">
    <location>
        <position position="231"/>
    </location>
    <ligand>
        <name>[4Fe-4S] cluster</name>
        <dbReference type="ChEBI" id="CHEBI:49883"/>
    </ligand>
</feature>
<keyword evidence="6 7" id="KW-0411">Iron-sulfur</keyword>
<evidence type="ECO:0000313" key="10">
    <source>
        <dbReference type="Proteomes" id="UP000752814"/>
    </source>
</evidence>
<reference evidence="9" key="1">
    <citation type="submission" date="2016-03" db="EMBL/GenBank/DDBJ databases">
        <authorList>
            <person name="Borrel G."/>
            <person name="Mccann A."/>
            <person name="O'Toole P.W."/>
        </authorList>
    </citation>
    <scope>NUCLEOTIDE SEQUENCE</scope>
    <source>
        <strain evidence="9">183</strain>
    </source>
</reference>
<comment type="cofactor">
    <cofactor evidence="7">
        <name>[4Fe-4S] cluster</name>
        <dbReference type="ChEBI" id="CHEBI:49883"/>
    </cofactor>
    <text evidence="7">Binds 1 [4Fe-4S] cluster.</text>
</comment>
<name>A0A8J8TF10_9ARCH</name>
<dbReference type="Proteomes" id="UP000752814">
    <property type="component" value="Unassembled WGS sequence"/>
</dbReference>
<comment type="similarity">
    <text evidence="7">Belongs to the eukaryotic-type primase large subunit family.</text>
</comment>
<dbReference type="CDD" id="cd06560">
    <property type="entry name" value="PriL"/>
    <property type="match status" value="1"/>
</dbReference>
<proteinExistence type="inferred from homology"/>
<dbReference type="EMBL" id="LVVT01000002">
    <property type="protein sequence ID" value="TQS84371.1"/>
    <property type="molecule type" value="Genomic_DNA"/>
</dbReference>
<evidence type="ECO:0000256" key="5">
    <source>
        <dbReference type="ARBA" id="ARBA00023004"/>
    </source>
</evidence>
<evidence type="ECO:0000259" key="8">
    <source>
        <dbReference type="Pfam" id="PF04104"/>
    </source>
</evidence>
<evidence type="ECO:0000256" key="4">
    <source>
        <dbReference type="ARBA" id="ARBA00022723"/>
    </source>
</evidence>
<dbReference type="RefSeq" id="WP_020449702.1">
    <property type="nucleotide sequence ID" value="NZ_CAYAYA010000050.1"/>
</dbReference>
<dbReference type="Pfam" id="PF04104">
    <property type="entry name" value="DNA_primase_lrg"/>
    <property type="match status" value="1"/>
</dbReference>
<dbReference type="GO" id="GO:0046872">
    <property type="term" value="F:metal ion binding"/>
    <property type="evidence" value="ECO:0007669"/>
    <property type="project" value="UniProtKB-KW"/>
</dbReference>
<keyword evidence="1 7" id="KW-0004">4Fe-4S</keyword>
<dbReference type="AlphaFoldDB" id="A0A8J8TF10"/>
<feature type="binding site" evidence="7">
    <location>
        <position position="319"/>
    </location>
    <ligand>
        <name>[4Fe-4S] cluster</name>
        <dbReference type="ChEBI" id="CHEBI:49883"/>
    </ligand>
</feature>
<dbReference type="GO" id="GO:1990077">
    <property type="term" value="C:primosome complex"/>
    <property type="evidence" value="ECO:0007669"/>
    <property type="project" value="UniProtKB-KW"/>
</dbReference>
<dbReference type="GO" id="GO:0003899">
    <property type="term" value="F:DNA-directed RNA polymerase activity"/>
    <property type="evidence" value="ECO:0007669"/>
    <property type="project" value="InterPro"/>
</dbReference>
<keyword evidence="2 7" id="KW-0639">Primosome</keyword>
<comment type="caution">
    <text evidence="9">The sequence shown here is derived from an EMBL/GenBank/DDBJ whole genome shotgun (WGS) entry which is preliminary data.</text>
</comment>
<feature type="domain" description="DNA primase large subunit C-terminal" evidence="8">
    <location>
        <begin position="223"/>
        <end position="318"/>
    </location>
</feature>
<sequence length="352" mass="40058">MEVLHFAKYPFIKDAVEYIEEREVSLDDVLTHELYIPARARAKSRVIDALEYGEVFFRSMSNDEECLEEILSYAVARILVSCVGDKFLIKRYALAEGVTLAERLEHEEIEVVEDVAYQLGISTHMPDEDKLSLHFSDYLRLASRMRSKEWKLINIEIENGEVALNQIKFARLMQQALQDKIEQELPLNVPDSVRKALSADISDLKGRTDIRRSQMTAQNFGKVTVENFPPCMKHLIAMAQAGENLPHSGRFALTTFLHHIGLSVDEILSLFGTSPDFDISKSKYQIEHITGEISGTEYIPPECSTMKSYGVCFEPDKLCNNPKAKIVHPLSYYRMKNNPRPKKPVTPASSRS</sequence>
<evidence type="ECO:0000256" key="1">
    <source>
        <dbReference type="ARBA" id="ARBA00022485"/>
    </source>
</evidence>
<dbReference type="GO" id="GO:0006270">
    <property type="term" value="P:DNA replication initiation"/>
    <property type="evidence" value="ECO:0007669"/>
    <property type="project" value="TreeGrafter"/>
</dbReference>
<evidence type="ECO:0000256" key="6">
    <source>
        <dbReference type="ARBA" id="ARBA00023014"/>
    </source>
</evidence>
<organism evidence="9 10">
    <name type="scientific">Candidatus Methanomassiliicoccus intestinalis</name>
    <dbReference type="NCBI Taxonomy" id="1406512"/>
    <lineage>
        <taxon>Archaea</taxon>
        <taxon>Methanobacteriati</taxon>
        <taxon>Thermoplasmatota</taxon>
        <taxon>Thermoplasmata</taxon>
        <taxon>Methanomassiliicoccales</taxon>
        <taxon>Methanomassiliicoccaceae</taxon>
        <taxon>Methanomassiliicoccus</taxon>
    </lineage>
</organism>
<dbReference type="OMA" id="PSCATMQ"/>
<accession>A0A8J8TF10</accession>
<comment type="function">
    <text evidence="7">Regulatory subunit of DNA primase, an RNA polymerase that catalyzes the synthesis of short RNA molecules used as primers for DNA polymerase during DNA replication. Stabilizes and modulates the activity of the small subunit, increasing the rate of DNA synthesis, and conferring RNA synthesis capability. The DNA polymerase activity may enable DNA primase to also catalyze primer extension after primer synthesis. May also play a role in DNA repair.</text>
</comment>
<comment type="subunit">
    <text evidence="7">Heterodimer of a small subunit (PriS) and a large subunit (PriL).</text>
</comment>
<protein>
    <recommendedName>
        <fullName evidence="7">DNA primase large subunit PriL</fullName>
    </recommendedName>
</protein>
<dbReference type="InterPro" id="IPR058560">
    <property type="entry name" value="DNA_primase_C"/>
</dbReference>
<evidence type="ECO:0000313" key="9">
    <source>
        <dbReference type="EMBL" id="TQS84371.1"/>
    </source>
</evidence>
<feature type="binding site" evidence="7">
    <location>
        <position position="303"/>
    </location>
    <ligand>
        <name>[4Fe-4S] cluster</name>
        <dbReference type="ChEBI" id="CHEBI:49883"/>
    </ligand>
</feature>
<dbReference type="HAMAP" id="MF_00701">
    <property type="entry name" value="DNA_primase_lrg_arc"/>
    <property type="match status" value="1"/>
</dbReference>
<dbReference type="InterPro" id="IPR023642">
    <property type="entry name" value="DNA_primase_lsu_PriL"/>
</dbReference>
<evidence type="ECO:0000256" key="7">
    <source>
        <dbReference type="HAMAP-Rule" id="MF_00701"/>
    </source>
</evidence>
<dbReference type="GO" id="GO:0006269">
    <property type="term" value="P:DNA replication, synthesis of primer"/>
    <property type="evidence" value="ECO:0007669"/>
    <property type="project" value="UniProtKB-UniRule"/>
</dbReference>
<feature type="binding site" evidence="7">
    <location>
        <position position="312"/>
    </location>
    <ligand>
        <name>[4Fe-4S] cluster</name>
        <dbReference type="ChEBI" id="CHEBI:49883"/>
    </ligand>
</feature>
<evidence type="ECO:0000256" key="3">
    <source>
        <dbReference type="ARBA" id="ARBA00022705"/>
    </source>
</evidence>